<keyword evidence="5" id="KW-0720">Serine protease</keyword>
<evidence type="ECO:0000313" key="9">
    <source>
        <dbReference type="Proteomes" id="UP000632858"/>
    </source>
</evidence>
<comment type="caution">
    <text evidence="8">The sequence shown here is derived from an EMBL/GenBank/DDBJ whole genome shotgun (WGS) entry which is preliminary data.</text>
</comment>
<name>A0A917CDY1_9GAMM</name>
<evidence type="ECO:0000256" key="5">
    <source>
        <dbReference type="ARBA" id="ARBA00022825"/>
    </source>
</evidence>
<dbReference type="Pfam" id="PF00326">
    <property type="entry name" value="Peptidase_S9"/>
    <property type="match status" value="1"/>
</dbReference>
<organism evidence="8 9">
    <name type="scientific">Arenimonas maotaiensis</name>
    <dbReference type="NCBI Taxonomy" id="1446479"/>
    <lineage>
        <taxon>Bacteria</taxon>
        <taxon>Pseudomonadati</taxon>
        <taxon>Pseudomonadota</taxon>
        <taxon>Gammaproteobacteria</taxon>
        <taxon>Lysobacterales</taxon>
        <taxon>Lysobacteraceae</taxon>
        <taxon>Arenimonas</taxon>
    </lineage>
</organism>
<dbReference type="RefSeq" id="WP_188447360.1">
    <property type="nucleotide sequence ID" value="NZ_BMFO01000001.1"/>
</dbReference>
<keyword evidence="9" id="KW-1185">Reference proteome</keyword>
<feature type="domain" description="Peptidase S9 prolyl oligopeptidase catalytic" evidence="7">
    <location>
        <begin position="479"/>
        <end position="688"/>
    </location>
</feature>
<dbReference type="InterPro" id="IPR001375">
    <property type="entry name" value="Peptidase_S9_cat"/>
</dbReference>
<dbReference type="InterPro" id="IPR011042">
    <property type="entry name" value="6-blade_b-propeller_TolB-like"/>
</dbReference>
<evidence type="ECO:0000256" key="3">
    <source>
        <dbReference type="ARBA" id="ARBA00022729"/>
    </source>
</evidence>
<evidence type="ECO:0000256" key="4">
    <source>
        <dbReference type="ARBA" id="ARBA00022801"/>
    </source>
</evidence>
<dbReference type="EMBL" id="BMFO01000001">
    <property type="protein sequence ID" value="GGF85801.1"/>
    <property type="molecule type" value="Genomic_DNA"/>
</dbReference>
<proteinExistence type="inferred from homology"/>
<dbReference type="Pfam" id="PF07676">
    <property type="entry name" value="PD40"/>
    <property type="match status" value="3"/>
</dbReference>
<keyword evidence="3 6" id="KW-0732">Signal</keyword>
<evidence type="ECO:0000259" key="7">
    <source>
        <dbReference type="Pfam" id="PF00326"/>
    </source>
</evidence>
<protein>
    <submittedName>
        <fullName evidence="8">Alanyl dipeptidyl peptidase</fullName>
    </submittedName>
</protein>
<gene>
    <name evidence="8" type="ORF">GCM10010960_04800</name>
</gene>
<comment type="similarity">
    <text evidence="1">Belongs to the peptidase S9C family.</text>
</comment>
<dbReference type="AlphaFoldDB" id="A0A917CDY1"/>
<dbReference type="SUPFAM" id="SSF82171">
    <property type="entry name" value="DPP6 N-terminal domain-like"/>
    <property type="match status" value="1"/>
</dbReference>
<reference evidence="8" key="1">
    <citation type="journal article" date="2014" name="Int. J. Syst. Evol. Microbiol.">
        <title>Complete genome sequence of Corynebacterium casei LMG S-19264T (=DSM 44701T), isolated from a smear-ripened cheese.</title>
        <authorList>
            <consortium name="US DOE Joint Genome Institute (JGI-PGF)"/>
            <person name="Walter F."/>
            <person name="Albersmeier A."/>
            <person name="Kalinowski J."/>
            <person name="Ruckert C."/>
        </authorList>
    </citation>
    <scope>NUCLEOTIDE SEQUENCE</scope>
    <source>
        <strain evidence="8">CGMCC 1.12726</strain>
    </source>
</reference>
<dbReference type="PANTHER" id="PTHR42776:SF13">
    <property type="entry name" value="DIPEPTIDYL-PEPTIDASE 5"/>
    <property type="match status" value="1"/>
</dbReference>
<dbReference type="GO" id="GO:0004252">
    <property type="term" value="F:serine-type endopeptidase activity"/>
    <property type="evidence" value="ECO:0007669"/>
    <property type="project" value="TreeGrafter"/>
</dbReference>
<dbReference type="FunFam" id="3.40.50.1820:FF:000028">
    <property type="entry name" value="S9 family peptidase"/>
    <property type="match status" value="1"/>
</dbReference>
<dbReference type="GO" id="GO:0006508">
    <property type="term" value="P:proteolysis"/>
    <property type="evidence" value="ECO:0007669"/>
    <property type="project" value="UniProtKB-KW"/>
</dbReference>
<accession>A0A917CDY1</accession>
<feature type="signal peptide" evidence="6">
    <location>
        <begin position="1"/>
        <end position="20"/>
    </location>
</feature>
<evidence type="ECO:0000256" key="1">
    <source>
        <dbReference type="ARBA" id="ARBA00010040"/>
    </source>
</evidence>
<sequence>MRVHPVAGLLALLIAGASAAADKTPFDVRRMVALERLSSPTLSPDGRFALFAVRQADVPANKAKTGLWIENLLARDAAPPVRFTDEALNVNSPSFAPDGKTVYFLSAQSGSMQLWAQPVGGTQAVQISDYPLDIGSYKLSPDGRQIALSFEVFPDCRDLDCTKQRLDAKAADKSSGMLFDQLFVRHWDTYADGRRNQLFLAPMPAAGGKLTVAAKLSTGIDGDIPSKPFGDASEYAWSPDSRSLVFSVRIAGKTEAWSTNFDLFQVDTGVHGRFRPRNLTEANPAWDTAPVFSPDGKTLYYLAMKRPGFEADRFAIMAMDLATGRSREVAPGWDRSAGSLSVSADGKTLYATADDMGQHPLFAIDARSGAVTRLAADGSVKEYDIAAGRILFTRDTLASPAQLYLMPASGGSARLISANNREAIAATAWGEFEQFKFSGWNDETVHGYVVKPANYVKGRKYPIAFLIHGGPQGSFGNGWSYRWNPQTYAGQGYAVVMIDFHGSTGYGQAFTDAISGHWGDRPLEDLQKGYAAALAKYDFLDESRACALGASYGGYMVNWIAGNWPEPWKCLVNHDGVFDNRMMGYATEELWFTEWENGGTPFAVPGNYEKFNPVNHVAKWRVPMLVVQGELDYRIPTEQGLATFTALQRQGIESRLLVFPDENHWVLKTQNSIRWHDTVNAWLRRHIGGGDAP</sequence>
<reference evidence="8" key="2">
    <citation type="submission" date="2020-09" db="EMBL/GenBank/DDBJ databases">
        <authorList>
            <person name="Sun Q."/>
            <person name="Zhou Y."/>
        </authorList>
    </citation>
    <scope>NUCLEOTIDE SEQUENCE</scope>
    <source>
        <strain evidence="8">CGMCC 1.12726</strain>
    </source>
</reference>
<dbReference type="PANTHER" id="PTHR42776">
    <property type="entry name" value="SERINE PEPTIDASE S9 FAMILY MEMBER"/>
    <property type="match status" value="1"/>
</dbReference>
<dbReference type="SUPFAM" id="SSF53474">
    <property type="entry name" value="alpha/beta-Hydrolases"/>
    <property type="match status" value="1"/>
</dbReference>
<feature type="chain" id="PRO_5037747367" evidence="6">
    <location>
        <begin position="21"/>
        <end position="693"/>
    </location>
</feature>
<evidence type="ECO:0000313" key="8">
    <source>
        <dbReference type="EMBL" id="GGF85801.1"/>
    </source>
</evidence>
<dbReference type="Gene3D" id="3.40.50.1820">
    <property type="entry name" value="alpha/beta hydrolase"/>
    <property type="match status" value="1"/>
</dbReference>
<dbReference type="InterPro" id="IPR029058">
    <property type="entry name" value="AB_hydrolase_fold"/>
</dbReference>
<dbReference type="Gene3D" id="2.120.10.30">
    <property type="entry name" value="TolB, C-terminal domain"/>
    <property type="match status" value="2"/>
</dbReference>
<dbReference type="InterPro" id="IPR011659">
    <property type="entry name" value="WD40"/>
</dbReference>
<dbReference type="Proteomes" id="UP000632858">
    <property type="component" value="Unassembled WGS sequence"/>
</dbReference>
<keyword evidence="2" id="KW-0645">Protease</keyword>
<evidence type="ECO:0000256" key="6">
    <source>
        <dbReference type="SAM" id="SignalP"/>
    </source>
</evidence>
<keyword evidence="4" id="KW-0378">Hydrolase</keyword>
<evidence type="ECO:0000256" key="2">
    <source>
        <dbReference type="ARBA" id="ARBA00022670"/>
    </source>
</evidence>